<keyword evidence="2" id="KW-0805">Transcription regulation</keyword>
<dbReference type="PRINTS" id="PR00036">
    <property type="entry name" value="HTHLACI"/>
</dbReference>
<dbReference type="PANTHER" id="PTHR30146:SF95">
    <property type="entry name" value="RIBOSE OPERON REPRESSOR"/>
    <property type="match status" value="1"/>
</dbReference>
<evidence type="ECO:0000313" key="7">
    <source>
        <dbReference type="EMBL" id="MCM2437775.1"/>
    </source>
</evidence>
<dbReference type="Gene3D" id="1.10.260.40">
    <property type="entry name" value="lambda repressor-like DNA-binding domains"/>
    <property type="match status" value="1"/>
</dbReference>
<evidence type="ECO:0000256" key="1">
    <source>
        <dbReference type="ARBA" id="ARBA00022491"/>
    </source>
</evidence>
<dbReference type="PROSITE" id="PS00356">
    <property type="entry name" value="HTH_LACI_1"/>
    <property type="match status" value="1"/>
</dbReference>
<accession>A0ABT0VIW2</accession>
<organism evidence="7 8">
    <name type="scientific">Periweissella beninensis</name>
    <dbReference type="NCBI Taxonomy" id="504936"/>
    <lineage>
        <taxon>Bacteria</taxon>
        <taxon>Bacillati</taxon>
        <taxon>Bacillota</taxon>
        <taxon>Bacilli</taxon>
        <taxon>Lactobacillales</taxon>
        <taxon>Lactobacillaceae</taxon>
        <taxon>Periweissella</taxon>
    </lineage>
</organism>
<dbReference type="RefSeq" id="WP_205143686.1">
    <property type="nucleotide sequence ID" value="NZ_JAFBDN010000009.1"/>
</dbReference>
<evidence type="ECO:0000313" key="8">
    <source>
        <dbReference type="Proteomes" id="UP001057481"/>
    </source>
</evidence>
<dbReference type="SUPFAM" id="SSF47413">
    <property type="entry name" value="lambda repressor-like DNA-binding domains"/>
    <property type="match status" value="1"/>
</dbReference>
<dbReference type="PROSITE" id="PS50932">
    <property type="entry name" value="HTH_LACI_2"/>
    <property type="match status" value="1"/>
</dbReference>
<dbReference type="Proteomes" id="UP001057481">
    <property type="component" value="Unassembled WGS sequence"/>
</dbReference>
<proteinExistence type="predicted"/>
<name>A0ABT0VIW2_9LACO</name>
<dbReference type="SUPFAM" id="SSF53822">
    <property type="entry name" value="Periplasmic binding protein-like I"/>
    <property type="match status" value="1"/>
</dbReference>
<dbReference type="PANTHER" id="PTHR30146">
    <property type="entry name" value="LACI-RELATED TRANSCRIPTIONAL REPRESSOR"/>
    <property type="match status" value="1"/>
</dbReference>
<keyword evidence="8" id="KW-1185">Reference proteome</keyword>
<dbReference type="EMBL" id="JAGMVS010000068">
    <property type="protein sequence ID" value="MCM2437775.1"/>
    <property type="molecule type" value="Genomic_DNA"/>
</dbReference>
<dbReference type="CDD" id="cd06291">
    <property type="entry name" value="PBP1_Qymf-like"/>
    <property type="match status" value="1"/>
</dbReference>
<dbReference type="InterPro" id="IPR001387">
    <property type="entry name" value="Cro/C1-type_HTH"/>
</dbReference>
<dbReference type="InterPro" id="IPR010982">
    <property type="entry name" value="Lambda_DNA-bd_dom_sf"/>
</dbReference>
<dbReference type="InterPro" id="IPR001761">
    <property type="entry name" value="Peripla_BP/Lac1_sug-bd_dom"/>
</dbReference>
<feature type="domain" description="HTH lacI-type" evidence="5">
    <location>
        <begin position="3"/>
        <end position="57"/>
    </location>
</feature>
<dbReference type="PROSITE" id="PS50943">
    <property type="entry name" value="HTH_CROC1"/>
    <property type="match status" value="1"/>
</dbReference>
<dbReference type="Pfam" id="PF00356">
    <property type="entry name" value="LacI"/>
    <property type="match status" value="1"/>
</dbReference>
<feature type="domain" description="HTH cro/C1-type" evidence="6">
    <location>
        <begin position="5"/>
        <end position="51"/>
    </location>
</feature>
<gene>
    <name evidence="7" type="ORF">KAK10_07620</name>
</gene>
<evidence type="ECO:0000259" key="6">
    <source>
        <dbReference type="PROSITE" id="PS50943"/>
    </source>
</evidence>
<dbReference type="Gene3D" id="3.40.50.2300">
    <property type="match status" value="2"/>
</dbReference>
<dbReference type="InterPro" id="IPR000843">
    <property type="entry name" value="HTH_LacI"/>
</dbReference>
<dbReference type="CDD" id="cd01392">
    <property type="entry name" value="HTH_LacI"/>
    <property type="match status" value="1"/>
</dbReference>
<sequence length="321" mass="35282">MVAKLQDVAQLAGVSVTTVSRVINNYGSLSQKTIDKVHQAMHELNYRPNALARAMQGKASEFIGLIFPNLTNPFFAELVNALERQLFQKGYKVIIASSAENEQIEHEYLGMLMANQVEGIISSSHNLGIAEYQKISAPLVAFDRYLSDNIPIVSADNYLGGQLAAQYMLSKQVKRVAILIDEDTSTSPTLMRVQGAVDELTAHGIDYVPLDLNYQSAISLFPGDFDGVIASNDIIALEIAQIIKNAGRKPYEDFYITGYDGSKLIRQLAPQLPTVIQPTQLIAAKLIATLFARIKGRTKQETGRPLEVMFYAGTANGKIKE</sequence>
<dbReference type="SMART" id="SM00354">
    <property type="entry name" value="HTH_LACI"/>
    <property type="match status" value="1"/>
</dbReference>
<dbReference type="Pfam" id="PF00532">
    <property type="entry name" value="Peripla_BP_1"/>
    <property type="match status" value="1"/>
</dbReference>
<keyword evidence="3 7" id="KW-0238">DNA-binding</keyword>
<reference evidence="7" key="1">
    <citation type="submission" date="2021-04" db="EMBL/GenBank/DDBJ databases">
        <title>Taxonomic assessment of Weissella genus.</title>
        <authorList>
            <person name="Fanelli F."/>
            <person name="Chieffi D."/>
            <person name="Dell'Aquila A."/>
            <person name="Gyu-Sung C."/>
            <person name="Franz C.M.A.P."/>
            <person name="Fusco V."/>
        </authorList>
    </citation>
    <scope>NUCLEOTIDE SEQUENCE</scope>
    <source>
        <strain evidence="7">LMG 25373</strain>
    </source>
</reference>
<protein>
    <submittedName>
        <fullName evidence="7">LacI family DNA-binding transcriptional regulator</fullName>
    </submittedName>
</protein>
<evidence type="ECO:0000256" key="3">
    <source>
        <dbReference type="ARBA" id="ARBA00023125"/>
    </source>
</evidence>
<dbReference type="GO" id="GO:0003677">
    <property type="term" value="F:DNA binding"/>
    <property type="evidence" value="ECO:0007669"/>
    <property type="project" value="UniProtKB-KW"/>
</dbReference>
<evidence type="ECO:0000256" key="2">
    <source>
        <dbReference type="ARBA" id="ARBA00023015"/>
    </source>
</evidence>
<keyword evidence="1" id="KW-0678">Repressor</keyword>
<evidence type="ECO:0000259" key="5">
    <source>
        <dbReference type="PROSITE" id="PS50932"/>
    </source>
</evidence>
<keyword evidence="4" id="KW-0804">Transcription</keyword>
<dbReference type="InterPro" id="IPR028082">
    <property type="entry name" value="Peripla_BP_I"/>
</dbReference>
<comment type="caution">
    <text evidence="7">The sequence shown here is derived from an EMBL/GenBank/DDBJ whole genome shotgun (WGS) entry which is preliminary data.</text>
</comment>
<evidence type="ECO:0000256" key="4">
    <source>
        <dbReference type="ARBA" id="ARBA00023163"/>
    </source>
</evidence>